<dbReference type="Pfam" id="PF00899">
    <property type="entry name" value="ThiF"/>
    <property type="match status" value="1"/>
</dbReference>
<dbReference type="InterPro" id="IPR046741">
    <property type="entry name" value="DUF6791"/>
</dbReference>
<comment type="caution">
    <text evidence="3">The sequence shown here is derived from an EMBL/GenBank/DDBJ whole genome shotgun (WGS) entry which is preliminary data.</text>
</comment>
<dbReference type="Pfam" id="PF20590">
    <property type="entry name" value="DUF6791"/>
    <property type="match status" value="1"/>
</dbReference>
<keyword evidence="3" id="KW-0808">Transferase</keyword>
<gene>
    <name evidence="3" type="ORF">ACFQ2T_08235</name>
</gene>
<keyword evidence="3" id="KW-0548">Nucleotidyltransferase</keyword>
<dbReference type="SUPFAM" id="SSF69572">
    <property type="entry name" value="Activating enzymes of the ubiquitin-like proteins"/>
    <property type="match status" value="1"/>
</dbReference>
<dbReference type="RefSeq" id="WP_379032954.1">
    <property type="nucleotide sequence ID" value="NZ_JBHTLN010000001.1"/>
</dbReference>
<evidence type="ECO:0000313" key="3">
    <source>
        <dbReference type="EMBL" id="MFD1122486.1"/>
    </source>
</evidence>
<dbReference type="InterPro" id="IPR035985">
    <property type="entry name" value="Ubiquitin-activating_enz"/>
</dbReference>
<feature type="domain" description="DUF6791" evidence="2">
    <location>
        <begin position="10"/>
        <end position="167"/>
    </location>
</feature>
<evidence type="ECO:0000313" key="4">
    <source>
        <dbReference type="Proteomes" id="UP001597206"/>
    </source>
</evidence>
<protein>
    <submittedName>
        <fullName evidence="3">ThiF family adenylyltransferase</fullName>
    </submittedName>
</protein>
<dbReference type="Gene3D" id="3.40.50.720">
    <property type="entry name" value="NAD(P)-binding Rossmann-like Domain"/>
    <property type="match status" value="1"/>
</dbReference>
<dbReference type="NCBIfam" id="NF004803">
    <property type="entry name" value="PRK06153.1-2"/>
    <property type="match status" value="1"/>
</dbReference>
<dbReference type="Proteomes" id="UP001597206">
    <property type="component" value="Unassembled WGS sequence"/>
</dbReference>
<proteinExistence type="predicted"/>
<dbReference type="EMBL" id="JBHTLN010000001">
    <property type="protein sequence ID" value="MFD1122486.1"/>
    <property type="molecule type" value="Genomic_DNA"/>
</dbReference>
<accession>A0ABW3PDM9</accession>
<sequence length="401" mass="45008">MFQKLVSHNPDIAKLVERGYAVSFDNGYMVVRDIPYIDNAASLRIGAFVTKMVLIDETKVTQEDHQIFFAGSHPHQLDGQPIANLGGGAVTLSLGEACHDVVVERSFSNKPRGADGVLIPFADFYEKLESYTRVISGPAIEKFEANPYTFKSNTSSSEESVFKFQDTLTSRAEILDLSSKLKDEVIGIIGLGGTGSYLLDFLIKMPVKEIKGFDLDKYHVHNAFRSPGKVETDEFGKSKSEVYEGRYKNFRHGLTLIPKFIDETCIEDVKGLTFAFVCVDKGSSRRKIFDLLIKVGIPFIDVGMGLNRRDVGLNGMARVTYFPPDKAQEMLNYQLAEMSDRPDDLYRTNIQIAELNAINASLAIIKYKQVKNFYTQSKPYLHILFGLEDLKINSLDKFSED</sequence>
<feature type="domain" description="THIF-type NAD/FAD binding fold" evidence="1">
    <location>
        <begin position="178"/>
        <end position="319"/>
    </location>
</feature>
<evidence type="ECO:0000259" key="2">
    <source>
        <dbReference type="Pfam" id="PF20590"/>
    </source>
</evidence>
<organism evidence="3 4">
    <name type="scientific">Methylophilus flavus</name>
    <dbReference type="NCBI Taxonomy" id="640084"/>
    <lineage>
        <taxon>Bacteria</taxon>
        <taxon>Pseudomonadati</taxon>
        <taxon>Pseudomonadota</taxon>
        <taxon>Betaproteobacteria</taxon>
        <taxon>Nitrosomonadales</taxon>
        <taxon>Methylophilaceae</taxon>
        <taxon>Methylophilus</taxon>
    </lineage>
</organism>
<reference evidence="4" key="1">
    <citation type="journal article" date="2019" name="Int. J. Syst. Evol. Microbiol.">
        <title>The Global Catalogue of Microorganisms (GCM) 10K type strain sequencing project: providing services to taxonomists for standard genome sequencing and annotation.</title>
        <authorList>
            <consortium name="The Broad Institute Genomics Platform"/>
            <consortium name="The Broad Institute Genome Sequencing Center for Infectious Disease"/>
            <person name="Wu L."/>
            <person name="Ma J."/>
        </authorList>
    </citation>
    <scope>NUCLEOTIDE SEQUENCE [LARGE SCALE GENOMIC DNA]</scope>
    <source>
        <strain evidence="4">CCUG 58411</strain>
    </source>
</reference>
<dbReference type="CDD" id="cd01483">
    <property type="entry name" value="E1_enzyme_family"/>
    <property type="match status" value="1"/>
</dbReference>
<name>A0ABW3PDM9_9PROT</name>
<dbReference type="InterPro" id="IPR000594">
    <property type="entry name" value="ThiF_NAD_FAD-bd"/>
</dbReference>
<keyword evidence="4" id="KW-1185">Reference proteome</keyword>
<evidence type="ECO:0000259" key="1">
    <source>
        <dbReference type="Pfam" id="PF00899"/>
    </source>
</evidence>
<dbReference type="GO" id="GO:0016779">
    <property type="term" value="F:nucleotidyltransferase activity"/>
    <property type="evidence" value="ECO:0007669"/>
    <property type="project" value="UniProtKB-KW"/>
</dbReference>